<keyword evidence="18" id="KW-1185">Reference proteome</keyword>
<dbReference type="GeneID" id="30308231"/>
<comment type="catalytic activity">
    <reaction evidence="11 12">
        <text>DNA(n) + a 2'-deoxyribonucleoside 5'-triphosphate = DNA(n+1) + diphosphate</text>
        <dbReference type="Rhea" id="RHEA:22508"/>
        <dbReference type="Rhea" id="RHEA-COMP:17339"/>
        <dbReference type="Rhea" id="RHEA-COMP:17340"/>
        <dbReference type="ChEBI" id="CHEBI:33019"/>
        <dbReference type="ChEBI" id="CHEBI:61560"/>
        <dbReference type="ChEBI" id="CHEBI:173112"/>
        <dbReference type="EC" id="2.7.7.7"/>
    </reaction>
</comment>
<keyword evidence="6" id="KW-0378">Hydrolase</keyword>
<dbReference type="SUPFAM" id="SSF53098">
    <property type="entry name" value="Ribonuclease H-like"/>
    <property type="match status" value="1"/>
</dbReference>
<dbReference type="GO" id="GO:0006261">
    <property type="term" value="P:DNA-templated DNA replication"/>
    <property type="evidence" value="ECO:0007669"/>
    <property type="project" value="TreeGrafter"/>
</dbReference>
<evidence type="ECO:0000256" key="9">
    <source>
        <dbReference type="ARBA" id="ARBA00023109"/>
    </source>
</evidence>
<dbReference type="GO" id="GO:0003887">
    <property type="term" value="F:DNA-directed DNA polymerase activity"/>
    <property type="evidence" value="ECO:0007669"/>
    <property type="project" value="UniProtKB-KW"/>
</dbReference>
<feature type="domain" description="DNA-directed DNA polymerase family B exonuclease" evidence="14">
    <location>
        <begin position="108"/>
        <end position="272"/>
    </location>
</feature>
<dbReference type="InterPro" id="IPR012337">
    <property type="entry name" value="RNaseH-like_sf"/>
</dbReference>
<keyword evidence="9" id="KW-1194">Viral DNA replication</keyword>
<evidence type="ECO:0000256" key="10">
    <source>
        <dbReference type="ARBA" id="ARBA00023125"/>
    </source>
</evidence>
<evidence type="ECO:0000256" key="11">
    <source>
        <dbReference type="ARBA" id="ARBA00049244"/>
    </source>
</evidence>
<evidence type="ECO:0000256" key="12">
    <source>
        <dbReference type="RuleBase" id="RU000442"/>
    </source>
</evidence>
<dbReference type="PANTHER" id="PTHR10322:SF23">
    <property type="entry name" value="DNA POLYMERASE DELTA CATALYTIC SUBUNIT"/>
    <property type="match status" value="1"/>
</dbReference>
<keyword evidence="10 12" id="KW-0238">DNA-binding</keyword>
<reference evidence="17 20" key="2">
    <citation type="submission" date="2020-06" db="EMBL/GenBank/DDBJ databases">
        <authorList>
            <person name="Puxty R.J."/>
            <person name="Weihe C."/>
            <person name="Marston M.F."/>
            <person name="Martiny J.B.H."/>
        </authorList>
    </citation>
    <scope>NUCLEOTIDE SEQUENCE [LARGE SCALE GENOMIC DNA]</scope>
    <source>
        <strain evidence="17">0809CC03</strain>
    </source>
</reference>
<dbReference type="EC" id="2.7.7.7" evidence="12"/>
<dbReference type="EMBL" id="KU686213">
    <property type="protein sequence ID" value="AOV62364.1"/>
    <property type="molecule type" value="Genomic_DNA"/>
</dbReference>
<dbReference type="Gene3D" id="3.90.1600.10">
    <property type="entry name" value="Palm domain of DNA polymerase"/>
    <property type="match status" value="1"/>
</dbReference>
<evidence type="ECO:0000256" key="7">
    <source>
        <dbReference type="ARBA" id="ARBA00022839"/>
    </source>
</evidence>
<dbReference type="Gene3D" id="1.20.1280.300">
    <property type="match status" value="1"/>
</dbReference>
<evidence type="ECO:0000256" key="4">
    <source>
        <dbReference type="ARBA" id="ARBA00022705"/>
    </source>
</evidence>
<dbReference type="PRINTS" id="PR00106">
    <property type="entry name" value="DNAPOLB"/>
</dbReference>
<dbReference type="Pfam" id="PF03104">
    <property type="entry name" value="DNA_pol_B_exo1"/>
    <property type="match status" value="1"/>
</dbReference>
<dbReference type="PROSITE" id="PS00116">
    <property type="entry name" value="DNA_POLYMERASE_B"/>
    <property type="match status" value="1"/>
</dbReference>
<dbReference type="EMBL" id="KU686212">
    <property type="protein sequence ID" value="AOV62101.1"/>
    <property type="molecule type" value="Genomic_DNA"/>
</dbReference>
<dbReference type="GO" id="GO:0003677">
    <property type="term" value="F:DNA binding"/>
    <property type="evidence" value="ECO:0007669"/>
    <property type="project" value="UniProtKB-KW"/>
</dbReference>
<keyword evidence="5" id="KW-0540">Nuclease</keyword>
<evidence type="ECO:0000313" key="16">
    <source>
        <dbReference type="EMBL" id="AOV62364.1"/>
    </source>
</evidence>
<dbReference type="InterPro" id="IPR023211">
    <property type="entry name" value="DNA_pol_palm_dom_sf"/>
</dbReference>
<feature type="domain" description="DNA-directed DNA polymerase family B multifunctional" evidence="13">
    <location>
        <begin position="350"/>
        <end position="603"/>
    </location>
</feature>
<sequence>MSKNKFYTNVQMYGNSILLRGYEDGKRFNVRQNNFQPTLFATSKKASDWKTLDGEYVKEIQPGSIKECREFIKTHENIDNFNVYGNERFIFQFIADTYPGEIKFDTSLMKMITVDIEVESEHGFPDPESAAEEVLLITVQDYNTKKIITWGQTKHGDFENKQDNVDFRPCYDEHHLLNSFIDWWSRDTPDVVTGWNLEYYDIPYLCNRIERLLGSKTMKTLSPWKLVSEEKHFIKGQEKLYFDIAGVTQLDYLNLYKKFTYTNQESYRLDHIADVELGQKKLDHSEFETFKDFYTDGWQKFVEYNIIDVELVDRLEDKMKLIDLALTMAFDAKVNFRDVFYQVRMWDTIIYNYLREKNIVIPPKVKIDKDAKYAGAYVKEPKPGKYDYVVSFDLNSLYPHLIMQYAISPETLITMDDLNIMIHNAQNDPSYDQEKLEAMLQVRQLSGKINVYKVLDMELDLSPLKVLDWTMTANGAIYRRVKGMLPELMEKMYAERVIFKKRMLAAKQLNETKPSKALEKEISRCNNIQMAKKISLNSAYGAIGNQYFRYFKLANAEAITLSGQTSIRWIENKLNEYMNKTLGTDKVDYVIASDTDSIYLHMGPIVDKVFGDKDVSKEKIVDALDGFCQAKIEPFIDNSYQELAHYVNAYDQKMQMKRENIADRGIWTAKKRYILNVWDSEGVRYAQPKLKMMGIEAVKSSTPAPCRSMIKEALKLVMVGTEDQVIDYIDSCRLQFKMLPPEQISFPRSVSDVVKYKSPVSIYAKGTPIHCRGALLFNHHIKKNGLDKKYSLINNGEKIKFCYLKVPNKIGENVISFISDFPKELNLERYIDYDLQFSKSFLEPLKIILDSIGWHSEKTVTLESFFG</sequence>
<evidence type="ECO:0000256" key="8">
    <source>
        <dbReference type="ARBA" id="ARBA00022932"/>
    </source>
</evidence>
<evidence type="ECO:0000313" key="20">
    <source>
        <dbReference type="Proteomes" id="UP000510897"/>
    </source>
</evidence>
<reference evidence="17 20" key="3">
    <citation type="submission" date="2020-07" db="EMBL/GenBank/DDBJ databases">
        <title>Signatures of coevolution in a cyanophage population.</title>
        <authorList>
            <person name="Abebe J."/>
        </authorList>
    </citation>
    <scope>NUCLEOTIDE SEQUENCE [LARGE SCALE GENOMIC DNA]</scope>
    <source>
        <strain evidence="17">0809CC03</strain>
    </source>
</reference>
<dbReference type="EMBL" id="MT586120">
    <property type="protein sequence ID" value="QLF86230.1"/>
    <property type="molecule type" value="Genomic_DNA"/>
</dbReference>
<evidence type="ECO:0000313" key="18">
    <source>
        <dbReference type="Proteomes" id="UP000203902"/>
    </source>
</evidence>
<dbReference type="SUPFAM" id="SSF56672">
    <property type="entry name" value="DNA/RNA polymerases"/>
    <property type="match status" value="1"/>
</dbReference>
<dbReference type="Gene3D" id="3.30.420.10">
    <property type="entry name" value="Ribonuclease H-like superfamily/Ribonuclease H"/>
    <property type="match status" value="1"/>
</dbReference>
<dbReference type="Proteomes" id="UP000510897">
    <property type="component" value="Segment"/>
</dbReference>
<keyword evidence="2 12" id="KW-0808">Transferase</keyword>
<dbReference type="InterPro" id="IPR050240">
    <property type="entry name" value="DNA_pol_type-B"/>
</dbReference>
<dbReference type="InterPro" id="IPR036397">
    <property type="entry name" value="RNaseH_sf"/>
</dbReference>
<dbReference type="Gene3D" id="3.30.342.10">
    <property type="entry name" value="DNA Polymerase, chain B, domain 1"/>
    <property type="match status" value="1"/>
</dbReference>
<dbReference type="RefSeq" id="YP_009323110.1">
    <property type="nucleotide sequence ID" value="NC_031927.1"/>
</dbReference>
<evidence type="ECO:0000256" key="3">
    <source>
        <dbReference type="ARBA" id="ARBA00022695"/>
    </source>
</evidence>
<evidence type="ECO:0000313" key="19">
    <source>
        <dbReference type="Proteomes" id="UP000226384"/>
    </source>
</evidence>
<keyword evidence="8 12" id="KW-0239">DNA-directed DNA polymerase</keyword>
<accession>A0A1D8KTX4</accession>
<dbReference type="OrthoDB" id="165at10239"/>
<dbReference type="InterPro" id="IPR043502">
    <property type="entry name" value="DNA/RNA_pol_sf"/>
</dbReference>
<evidence type="ECO:0000259" key="13">
    <source>
        <dbReference type="Pfam" id="PF00136"/>
    </source>
</evidence>
<dbReference type="PANTHER" id="PTHR10322">
    <property type="entry name" value="DNA POLYMERASE CATALYTIC SUBUNIT"/>
    <property type="match status" value="1"/>
</dbReference>
<evidence type="ECO:0000259" key="14">
    <source>
        <dbReference type="Pfam" id="PF03104"/>
    </source>
</evidence>
<organism evidence="15 18">
    <name type="scientific">Synechococcus phage S-CAM7</name>
    <dbReference type="NCBI Taxonomy" id="1883368"/>
    <lineage>
        <taxon>Viruses</taxon>
        <taxon>Duplodnaviria</taxon>
        <taxon>Heunggongvirae</taxon>
        <taxon>Uroviricota</taxon>
        <taxon>Caudoviricetes</taxon>
        <taxon>Pantevenvirales</taxon>
        <taxon>Kyanoviridae</taxon>
        <taxon>Mazuvirus</taxon>
        <taxon>Mazuvirus scam7</taxon>
    </lineage>
</organism>
<dbReference type="SMART" id="SM00486">
    <property type="entry name" value="POLBc"/>
    <property type="match status" value="1"/>
</dbReference>
<evidence type="ECO:0000313" key="15">
    <source>
        <dbReference type="EMBL" id="AOV62101.1"/>
    </source>
</evidence>
<dbReference type="InterPro" id="IPR006134">
    <property type="entry name" value="DNA-dir_DNA_pol_B_multi_dom"/>
</dbReference>
<evidence type="ECO:0000256" key="1">
    <source>
        <dbReference type="ARBA" id="ARBA00005755"/>
    </source>
</evidence>
<keyword evidence="7" id="KW-0269">Exonuclease</keyword>
<evidence type="ECO:0000256" key="6">
    <source>
        <dbReference type="ARBA" id="ARBA00022801"/>
    </source>
</evidence>
<dbReference type="GO" id="GO:0004527">
    <property type="term" value="F:exonuclease activity"/>
    <property type="evidence" value="ECO:0007669"/>
    <property type="project" value="UniProtKB-KW"/>
</dbReference>
<comment type="similarity">
    <text evidence="1 12">Belongs to the DNA polymerase type-B family.</text>
</comment>
<evidence type="ECO:0000256" key="5">
    <source>
        <dbReference type="ARBA" id="ARBA00022722"/>
    </source>
</evidence>
<evidence type="ECO:0000256" key="2">
    <source>
        <dbReference type="ARBA" id="ARBA00022679"/>
    </source>
</evidence>
<keyword evidence="4 12" id="KW-0235">DNA replication</keyword>
<dbReference type="GO" id="GO:0000166">
    <property type="term" value="F:nucleotide binding"/>
    <property type="evidence" value="ECO:0007669"/>
    <property type="project" value="InterPro"/>
</dbReference>
<protein>
    <recommendedName>
        <fullName evidence="12">DNA polymerase</fullName>
        <ecNumber evidence="12">2.7.7.7</ecNumber>
    </recommendedName>
</protein>
<dbReference type="Pfam" id="PF00136">
    <property type="entry name" value="DNA_pol_B"/>
    <property type="match status" value="1"/>
</dbReference>
<name>A0A1D8KTX4_9CAUD</name>
<dbReference type="Proteomes" id="UP000203902">
    <property type="component" value="Segment"/>
</dbReference>
<dbReference type="Proteomes" id="UP000226384">
    <property type="component" value="Segment"/>
</dbReference>
<dbReference type="InterPro" id="IPR006172">
    <property type="entry name" value="DNA-dir_DNA_pol_B"/>
</dbReference>
<keyword evidence="3 12" id="KW-0548">Nucleotidyltransferase</keyword>
<reference evidence="18 19" key="1">
    <citation type="journal article" date="2016" name="Virology">
        <title>The genomic content and context of auxiliary metabolic genes in marine cyanomyoviruses.</title>
        <authorList>
            <person name="Crummett L.T."/>
            <person name="Puxty R.J."/>
            <person name="Weihe C."/>
            <person name="Marston M.F."/>
            <person name="Martiny J.B."/>
        </authorList>
    </citation>
    <scope>NUCLEOTIDE SEQUENCE [LARGE SCALE GENOMIC DNA]</scope>
    <source>
        <strain evidence="15">0910CC49</strain>
        <strain evidence="16">0910SB42</strain>
    </source>
</reference>
<dbReference type="InterPro" id="IPR006133">
    <property type="entry name" value="DNA-dir_DNA_pol_B_exonuc"/>
</dbReference>
<dbReference type="KEGG" id="vg:30308231"/>
<dbReference type="InterPro" id="IPR017964">
    <property type="entry name" value="DNA-dir_DNA_pol_B_CS"/>
</dbReference>
<gene>
    <name evidence="15" type="ORF">C490910_177</name>
    <name evidence="17" type="ORF">CC030809_00174</name>
    <name evidence="16" type="ORF">S420910_176</name>
</gene>
<dbReference type="GO" id="GO:0039693">
    <property type="term" value="P:viral DNA genome replication"/>
    <property type="evidence" value="ECO:0007669"/>
    <property type="project" value="UniProtKB-KW"/>
</dbReference>
<evidence type="ECO:0000313" key="17">
    <source>
        <dbReference type="EMBL" id="QLF86230.1"/>
    </source>
</evidence>
<proteinExistence type="inferred from homology"/>
<dbReference type="Gene3D" id="3.40.1820.10">
    <property type="entry name" value="DnaQ-like 3'-5' exonuclease"/>
    <property type="match status" value="1"/>
</dbReference>